<dbReference type="OrthoDB" id="3026777at2759"/>
<protein>
    <submittedName>
        <fullName evidence="6">Major facilitator superfamily domain-containing protein</fullName>
    </submittedName>
</protein>
<accession>A0A1X2HPR2</accession>
<feature type="transmembrane region" description="Helical" evidence="5">
    <location>
        <begin position="186"/>
        <end position="209"/>
    </location>
</feature>
<keyword evidence="3 5" id="KW-1133">Transmembrane helix</keyword>
<feature type="transmembrane region" description="Helical" evidence="5">
    <location>
        <begin position="120"/>
        <end position="137"/>
    </location>
</feature>
<dbReference type="Pfam" id="PF07690">
    <property type="entry name" value="MFS_1"/>
    <property type="match status" value="1"/>
</dbReference>
<comment type="caution">
    <text evidence="6">The sequence shown here is derived from an EMBL/GenBank/DDBJ whole genome shotgun (WGS) entry which is preliminary data.</text>
</comment>
<dbReference type="FunCoup" id="A0A1X2HPR2">
    <property type="interactions" value="35"/>
</dbReference>
<dbReference type="PANTHER" id="PTHR23507:SF1">
    <property type="entry name" value="FI18259P1-RELATED"/>
    <property type="match status" value="1"/>
</dbReference>
<feature type="transmembrane region" description="Helical" evidence="5">
    <location>
        <begin position="149"/>
        <end position="174"/>
    </location>
</feature>
<keyword evidence="4 5" id="KW-0472">Membrane</keyword>
<name>A0A1X2HPR2_SYNRA</name>
<dbReference type="GO" id="GO:0016020">
    <property type="term" value="C:membrane"/>
    <property type="evidence" value="ECO:0007669"/>
    <property type="project" value="UniProtKB-SubCell"/>
</dbReference>
<dbReference type="STRING" id="13706.A0A1X2HPR2"/>
<reference evidence="6 7" key="1">
    <citation type="submission" date="2016-07" db="EMBL/GenBank/DDBJ databases">
        <title>Pervasive Adenine N6-methylation of Active Genes in Fungi.</title>
        <authorList>
            <consortium name="DOE Joint Genome Institute"/>
            <person name="Mondo S.J."/>
            <person name="Dannebaum R.O."/>
            <person name="Kuo R.C."/>
            <person name="Labutti K."/>
            <person name="Haridas S."/>
            <person name="Kuo A."/>
            <person name="Salamov A."/>
            <person name="Ahrendt S.R."/>
            <person name="Lipzen A."/>
            <person name="Sullivan W."/>
            <person name="Andreopoulos W.B."/>
            <person name="Clum A."/>
            <person name="Lindquist E."/>
            <person name="Daum C."/>
            <person name="Ramamoorthy G.K."/>
            <person name="Gryganskyi A."/>
            <person name="Culley D."/>
            <person name="Magnuson J.K."/>
            <person name="James T.Y."/>
            <person name="O'Malley M.A."/>
            <person name="Stajich J.E."/>
            <person name="Spatafora J.W."/>
            <person name="Visel A."/>
            <person name="Grigoriev I.V."/>
        </authorList>
    </citation>
    <scope>NUCLEOTIDE SEQUENCE [LARGE SCALE GENOMIC DNA]</scope>
    <source>
        <strain evidence="6 7">NRRL 2496</strain>
    </source>
</reference>
<organism evidence="6 7">
    <name type="scientific">Syncephalastrum racemosum</name>
    <name type="common">Filamentous fungus</name>
    <dbReference type="NCBI Taxonomy" id="13706"/>
    <lineage>
        <taxon>Eukaryota</taxon>
        <taxon>Fungi</taxon>
        <taxon>Fungi incertae sedis</taxon>
        <taxon>Mucoromycota</taxon>
        <taxon>Mucoromycotina</taxon>
        <taxon>Mucoromycetes</taxon>
        <taxon>Mucorales</taxon>
        <taxon>Syncephalastraceae</taxon>
        <taxon>Syncephalastrum</taxon>
    </lineage>
</organism>
<dbReference type="InterPro" id="IPR036259">
    <property type="entry name" value="MFS_trans_sf"/>
</dbReference>
<dbReference type="Proteomes" id="UP000242180">
    <property type="component" value="Unassembled WGS sequence"/>
</dbReference>
<feature type="transmembrane region" description="Helical" evidence="5">
    <location>
        <begin position="278"/>
        <end position="303"/>
    </location>
</feature>
<evidence type="ECO:0000256" key="1">
    <source>
        <dbReference type="ARBA" id="ARBA00004141"/>
    </source>
</evidence>
<dbReference type="OMA" id="KRSECGN"/>
<feature type="transmembrane region" description="Helical" evidence="5">
    <location>
        <begin position="439"/>
        <end position="462"/>
    </location>
</feature>
<keyword evidence="2 5" id="KW-0812">Transmembrane</keyword>
<evidence type="ECO:0000256" key="3">
    <source>
        <dbReference type="ARBA" id="ARBA00022989"/>
    </source>
</evidence>
<feature type="transmembrane region" description="Helical" evidence="5">
    <location>
        <begin position="29"/>
        <end position="47"/>
    </location>
</feature>
<evidence type="ECO:0000313" key="7">
    <source>
        <dbReference type="Proteomes" id="UP000242180"/>
    </source>
</evidence>
<feature type="transmembrane region" description="Helical" evidence="5">
    <location>
        <begin position="347"/>
        <end position="369"/>
    </location>
</feature>
<feature type="transmembrane region" description="Helical" evidence="5">
    <location>
        <begin position="215"/>
        <end position="236"/>
    </location>
</feature>
<evidence type="ECO:0000256" key="5">
    <source>
        <dbReference type="SAM" id="Phobius"/>
    </source>
</evidence>
<dbReference type="Gene3D" id="1.20.1250.20">
    <property type="entry name" value="MFS general substrate transporter like domains"/>
    <property type="match status" value="1"/>
</dbReference>
<evidence type="ECO:0000256" key="2">
    <source>
        <dbReference type="ARBA" id="ARBA00022692"/>
    </source>
</evidence>
<dbReference type="AlphaFoldDB" id="A0A1X2HPR2"/>
<feature type="transmembrane region" description="Helical" evidence="5">
    <location>
        <begin position="315"/>
        <end position="335"/>
    </location>
</feature>
<dbReference type="SUPFAM" id="SSF103473">
    <property type="entry name" value="MFS general substrate transporter"/>
    <property type="match status" value="1"/>
</dbReference>
<comment type="subcellular location">
    <subcellularLocation>
        <location evidence="1">Membrane</location>
        <topology evidence="1">Multi-pass membrane protein</topology>
    </subcellularLocation>
</comment>
<proteinExistence type="predicted"/>
<dbReference type="GO" id="GO:0022857">
    <property type="term" value="F:transmembrane transporter activity"/>
    <property type="evidence" value="ECO:0007669"/>
    <property type="project" value="InterPro"/>
</dbReference>
<sequence>MASSSQAAPDDAESIPLLGKKQVKVPSPYYAVVCALCLALASGALMAPKTQFYTDIFCRRYYQSQGAANSDITEPDCSVPEVQEVVASAQAIIEFLLYGSTLLFSGYYGYMSDIKGRMPVIRLSILGIAIYLSSFVLTGKLYDYVGVSFLFIGPLFRGIFGGDQVLMAAIAGYISDCTPTEQRTTVFGHMMAFATLGVTGGSMMAGIIINQTGSLITLFYILTAVVSFAFCGSLFLPESNLGQHRKETDHILTLWEQINIFSAIKSLFHIKTRHASSYALPLVASVSFLLTFVMMPPIILYGMLEFHWTAVESSYFISAAMFIRLLNMVIVLPLVTKLLKNKSPLQVNMWILRLGASVETLGYLCIGLATSPLQFAGAGIMQSFGILSHPALRSLLTMLADPADVGKVLGACAALEAFSMLTSQLGLNSLYGATVSVMPSLTFVVCAGACFLAVTATCFVTIREEQPRDDADREL</sequence>
<dbReference type="EMBL" id="MCGN01000002">
    <property type="protein sequence ID" value="ORZ01331.1"/>
    <property type="molecule type" value="Genomic_DNA"/>
</dbReference>
<dbReference type="InParanoid" id="A0A1X2HPR2"/>
<gene>
    <name evidence="6" type="ORF">BCR43DRAFT_486767</name>
</gene>
<evidence type="ECO:0000313" key="6">
    <source>
        <dbReference type="EMBL" id="ORZ01331.1"/>
    </source>
</evidence>
<dbReference type="PANTHER" id="PTHR23507">
    <property type="entry name" value="ZGC:174356"/>
    <property type="match status" value="1"/>
</dbReference>
<evidence type="ECO:0000256" key="4">
    <source>
        <dbReference type="ARBA" id="ARBA00023136"/>
    </source>
</evidence>
<keyword evidence="7" id="KW-1185">Reference proteome</keyword>
<dbReference type="InterPro" id="IPR011701">
    <property type="entry name" value="MFS"/>
</dbReference>
<feature type="transmembrane region" description="Helical" evidence="5">
    <location>
        <begin position="85"/>
        <end position="108"/>
    </location>
</feature>